<sequence>MKVKKKRIGSVIMIFVILLSVIVPVLATTHQSESDSETTLLSKLENNIIQIAAGNYHSLALKGDGTVWAWGWNHWGQCGTEESSIIPVKVKGLKDVVAIAAGRYHSLTLKKDGTVWAWGSNKDGQLGNRDAGEYSIVPVQVKGLKDVVAIAAGDGYSLGLKKDGTVWCWGLNESIQVIDGSNKDFSVPFQIKGLKDVVAIAAGKDYSLALKKDGTVWMWEYKYNYYEQLRRGADEYSPVPVQVEGLKDVVAIAAGRYHSLALKKDGTVWAWGNNYYGQLGNGKSEDSYDPVQVKNLKDVVAIAAGENHSLALKKDGTIWAWGDNEWGQLGNSISEKLCVPVQFKSLKDVVAIAAGCEHSLALKKDGTVWSWGNNYYGQLGNGNSIDSYVPVQVRGLKDVVAIATGNAHSLALKKDGTVWAWGNNEFGQLGNGTNKSSFVPVQVKGLKDVVAIAAGSDHSLAFKKDGTVWAWGNNEFGQLGNGSGGYGQYYAVPVQVKGLKDVVAVAAGSVHSLALKKDGTIWAWGSNYHGLLGNDIERSFVPVQVKGLKDVVAIAAGSNHSLVLKKDGTVWAWGEVWFDLLNENSRLVYSSVPVQIKGLKDVVAIAAGEHHSLGLKKDGTVWAWGDNFFGQLGNSPREKYSLVPVQVKGLKDILAIATGEWHSLAIKKDGTVWAWGENSTGQLGNETSGKDKYSYVPVQVKGIKDVLAISAGSYHSLALKKDGTVWGWGANARGQLGNGGAGVYSTVPVQVIIK</sequence>
<dbReference type="PRINTS" id="PR00633">
    <property type="entry name" value="RCCNDNSATION"/>
</dbReference>
<evidence type="ECO:0000259" key="2">
    <source>
        <dbReference type="Pfam" id="PF25390"/>
    </source>
</evidence>
<evidence type="ECO:0000313" key="4">
    <source>
        <dbReference type="Proteomes" id="UP000009256"/>
    </source>
</evidence>
<dbReference type="PROSITE" id="PS00626">
    <property type="entry name" value="RCC1_2"/>
    <property type="match status" value="9"/>
</dbReference>
<feature type="domain" description="RCC1-like" evidence="2">
    <location>
        <begin position="192"/>
        <end position="483"/>
    </location>
</feature>
<dbReference type="HOGENOM" id="CLU_014355_0_0_9"/>
<evidence type="ECO:0000256" key="1">
    <source>
        <dbReference type="ARBA" id="ARBA00022737"/>
    </source>
</evidence>
<accession>E4S5E8</accession>
<dbReference type="KEGG" id="cki:Calkr_0021"/>
<dbReference type="PROSITE" id="PS50012">
    <property type="entry name" value="RCC1_3"/>
    <property type="match status" value="14"/>
</dbReference>
<reference key="1">
    <citation type="submission" date="2010-11" db="EMBL/GenBank/DDBJ databases">
        <title>Complete sequence of chromosome of Caldicellulosiruptor kristjanssonii 177R1B.</title>
        <authorList>
            <consortium name="US DOE Joint Genome Institute"/>
            <person name="Lucas S."/>
            <person name="Copeland A."/>
            <person name="Lapidus A."/>
            <person name="Cheng J.-F."/>
            <person name="Bruce D."/>
            <person name="Goodwin L."/>
            <person name="Pitluck S."/>
            <person name="Davenport K."/>
            <person name="Detter J.C."/>
            <person name="Han C."/>
            <person name="Tapia R."/>
            <person name="Land M."/>
            <person name="Hauser L."/>
            <person name="Jeffries C."/>
            <person name="Kyrpides N."/>
            <person name="Ivanova N."/>
            <person name="Mikhailova N."/>
            <person name="Blumer-Schuette S.E."/>
            <person name="Kelly R.M."/>
            <person name="Woyke T."/>
        </authorList>
    </citation>
    <scope>NUCLEOTIDE SEQUENCE</scope>
    <source>
        <strain>177R1B</strain>
    </source>
</reference>
<dbReference type="Gene3D" id="2.130.10.30">
    <property type="entry name" value="Regulator of chromosome condensation 1/beta-lactamase-inhibitor protein II"/>
    <property type="match status" value="4"/>
</dbReference>
<reference evidence="3 4" key="2">
    <citation type="journal article" date="2011" name="J. Bacteriol.">
        <title>Complete genome sequences for the anaerobic, extremely thermophilic plant biomass-degrading bacteria Caldicellulosiruptor hydrothermalis, Caldicellulosiruptor kristjanssonii, Caldicellulosiruptor kronotskyensis, Caldicellulosiruptor owensenis, and Caldicellulosiruptor lactoaceticus.</title>
        <authorList>
            <person name="Blumer-Schuette S.E."/>
            <person name="Ozdemir I."/>
            <person name="Mistry D."/>
            <person name="Lucas S."/>
            <person name="Lapidus A."/>
            <person name="Cheng J.F."/>
            <person name="Goodwin L.A."/>
            <person name="Pitluck S."/>
            <person name="Land M.L."/>
            <person name="Hauser L.J."/>
            <person name="Woyke T."/>
            <person name="Mikhailova N."/>
            <person name="Pati A."/>
            <person name="Kyrpides N.C."/>
            <person name="Ivanova N."/>
            <person name="Detter J.C."/>
            <person name="Walston-Davenport K."/>
            <person name="Han S."/>
            <person name="Adams M.W."/>
            <person name="Kelly R.M."/>
        </authorList>
    </citation>
    <scope>NUCLEOTIDE SEQUENCE [LARGE SCALE GENOMIC DNA]</scope>
    <source>
        <strain evidence="4">ATCC 700853 / DSM 12137 / I77R1B</strain>
    </source>
</reference>
<dbReference type="InterPro" id="IPR009091">
    <property type="entry name" value="RCC1/BLIP-II"/>
</dbReference>
<dbReference type="STRING" id="632335.Calkr_0021"/>
<keyword evidence="1" id="KW-0677">Repeat</keyword>
<dbReference type="InterPro" id="IPR051625">
    <property type="entry name" value="Signaling_Regulatory_Domain"/>
</dbReference>
<keyword evidence="4" id="KW-1185">Reference proteome</keyword>
<dbReference type="SUPFAM" id="SSF50985">
    <property type="entry name" value="RCC1/BLIP-II"/>
    <property type="match status" value="3"/>
</dbReference>
<protein>
    <submittedName>
        <fullName evidence="3">Regulator of chromosome condensation RCC1</fullName>
    </submittedName>
</protein>
<dbReference type="EMBL" id="CP002326">
    <property type="protein sequence ID" value="ADQ39609.1"/>
    <property type="molecule type" value="Genomic_DNA"/>
</dbReference>
<organism evidence="3 4">
    <name type="scientific">Caldicellulosiruptor acetigenus (strain ATCC 700853 / DSM 12137 / I77R1B)</name>
    <name type="common">Caldicellulosiruptor kristjanssonii</name>
    <dbReference type="NCBI Taxonomy" id="632335"/>
    <lineage>
        <taxon>Bacteria</taxon>
        <taxon>Bacillati</taxon>
        <taxon>Bacillota</taxon>
        <taxon>Bacillota incertae sedis</taxon>
        <taxon>Caldicellulosiruptorales</taxon>
        <taxon>Caldicellulosiruptoraceae</taxon>
        <taxon>Caldicellulosiruptor</taxon>
    </lineage>
</organism>
<dbReference type="PANTHER" id="PTHR22872">
    <property type="entry name" value="BTK-BINDING PROTEIN-RELATED"/>
    <property type="match status" value="1"/>
</dbReference>
<name>E4S5E8_CALA7</name>
<dbReference type="Pfam" id="PF00415">
    <property type="entry name" value="RCC1"/>
    <property type="match status" value="2"/>
</dbReference>
<dbReference type="Pfam" id="PF25390">
    <property type="entry name" value="WD40_RLD"/>
    <property type="match status" value="2"/>
</dbReference>
<gene>
    <name evidence="3" type="ordered locus">Calkr_0021</name>
</gene>
<dbReference type="InterPro" id="IPR000408">
    <property type="entry name" value="Reg_chr_condens"/>
</dbReference>
<dbReference type="InterPro" id="IPR058923">
    <property type="entry name" value="RCC1-like_dom"/>
</dbReference>
<proteinExistence type="predicted"/>
<dbReference type="PANTHER" id="PTHR22872:SF2">
    <property type="entry name" value="INHIBITOR OF BRUTON TYROSINE KINASE"/>
    <property type="match status" value="1"/>
</dbReference>
<evidence type="ECO:0000313" key="3">
    <source>
        <dbReference type="EMBL" id="ADQ39609.1"/>
    </source>
</evidence>
<dbReference type="eggNOG" id="COG5184">
    <property type="taxonomic scope" value="Bacteria"/>
</dbReference>
<dbReference type="RefSeq" id="WP_013431464.1">
    <property type="nucleotide sequence ID" value="NC_014721.1"/>
</dbReference>
<dbReference type="Proteomes" id="UP000009256">
    <property type="component" value="Chromosome"/>
</dbReference>
<dbReference type="AlphaFoldDB" id="E4S5E8"/>
<feature type="domain" description="RCC1-like" evidence="2">
    <location>
        <begin position="495"/>
        <end position="741"/>
    </location>
</feature>